<dbReference type="EMBL" id="FOXA01000015">
    <property type="protein sequence ID" value="SFP86925.1"/>
    <property type="molecule type" value="Genomic_DNA"/>
</dbReference>
<organism evidence="1 2">
    <name type="scientific">Tranquillimonas alkanivorans</name>
    <dbReference type="NCBI Taxonomy" id="441119"/>
    <lineage>
        <taxon>Bacteria</taxon>
        <taxon>Pseudomonadati</taxon>
        <taxon>Pseudomonadota</taxon>
        <taxon>Alphaproteobacteria</taxon>
        <taxon>Rhodobacterales</taxon>
        <taxon>Roseobacteraceae</taxon>
        <taxon>Tranquillimonas</taxon>
    </lineage>
</organism>
<keyword evidence="2" id="KW-1185">Reference proteome</keyword>
<dbReference type="Proteomes" id="UP000199356">
    <property type="component" value="Unassembled WGS sequence"/>
</dbReference>
<protein>
    <submittedName>
        <fullName evidence="1">Uncharacterized protein</fullName>
    </submittedName>
</protein>
<dbReference type="RefSeq" id="WP_093424226.1">
    <property type="nucleotide sequence ID" value="NZ_FOXA01000015.1"/>
</dbReference>
<sequence>MLITLTPLYEFAIEVEIHIDGRKPAVYTAILPPDVPETASMTEGERVFAALIVALDTHLSVVPAGTSVKVLLDPSWRAAKTSVAYAYLLEQIAELAADGVDVTLSASNSALAAA</sequence>
<evidence type="ECO:0000313" key="1">
    <source>
        <dbReference type="EMBL" id="SFP86925.1"/>
    </source>
</evidence>
<dbReference type="STRING" id="441119.SAMN04488047_11544"/>
<gene>
    <name evidence="1" type="ORF">SAMN04488047_11544</name>
</gene>
<name>A0A1I5TV34_9RHOB</name>
<reference evidence="1 2" key="1">
    <citation type="submission" date="2016-10" db="EMBL/GenBank/DDBJ databases">
        <authorList>
            <person name="de Groot N.N."/>
        </authorList>
    </citation>
    <scope>NUCLEOTIDE SEQUENCE [LARGE SCALE GENOMIC DNA]</scope>
    <source>
        <strain evidence="1 2">DSM 19547</strain>
    </source>
</reference>
<evidence type="ECO:0000313" key="2">
    <source>
        <dbReference type="Proteomes" id="UP000199356"/>
    </source>
</evidence>
<dbReference type="AlphaFoldDB" id="A0A1I5TV34"/>
<accession>A0A1I5TV34</accession>
<proteinExistence type="predicted"/>